<proteinExistence type="predicted"/>
<dbReference type="Proteomes" id="UP000617041">
    <property type="component" value="Unassembled WGS sequence"/>
</dbReference>
<dbReference type="GO" id="GO:0032259">
    <property type="term" value="P:methylation"/>
    <property type="evidence" value="ECO:0007669"/>
    <property type="project" value="UniProtKB-KW"/>
</dbReference>
<feature type="binding site" evidence="6">
    <location>
        <position position="79"/>
    </location>
    <ligand>
        <name>S-adenosyl-L-methionine</name>
        <dbReference type="ChEBI" id="CHEBI:59789"/>
    </ligand>
</feature>
<dbReference type="GO" id="GO:0008983">
    <property type="term" value="F:protein-glutamate O-methyltransferase activity"/>
    <property type="evidence" value="ECO:0007669"/>
    <property type="project" value="UniProtKB-EC"/>
</dbReference>
<dbReference type="EC" id="2.1.1.80" evidence="5"/>
<evidence type="ECO:0000256" key="5">
    <source>
        <dbReference type="PIRNR" id="PIRNR000410"/>
    </source>
</evidence>
<keyword evidence="2 5" id="KW-0489">Methyltransferase</keyword>
<keyword evidence="3 5" id="KW-0808">Transferase</keyword>
<evidence type="ECO:0000313" key="9">
    <source>
        <dbReference type="Proteomes" id="UP000617041"/>
    </source>
</evidence>
<feature type="binding site" evidence="6">
    <location>
        <begin position="217"/>
        <end position="218"/>
    </location>
    <ligand>
        <name>S-adenosyl-L-methionine</name>
        <dbReference type="ChEBI" id="CHEBI:59789"/>
    </ligand>
</feature>
<dbReference type="PRINTS" id="PR00996">
    <property type="entry name" value="CHERMTFRASE"/>
</dbReference>
<gene>
    <name evidence="8" type="ORF">I8E28_11355</name>
</gene>
<dbReference type="Pfam" id="PF01739">
    <property type="entry name" value="CheR"/>
    <property type="match status" value="1"/>
</dbReference>
<evidence type="ECO:0000256" key="6">
    <source>
        <dbReference type="PIRSR" id="PIRSR000410-1"/>
    </source>
</evidence>
<evidence type="ECO:0000313" key="8">
    <source>
        <dbReference type="EMBL" id="MBK0393187.1"/>
    </source>
</evidence>
<evidence type="ECO:0000256" key="1">
    <source>
        <dbReference type="ARBA" id="ARBA00001541"/>
    </source>
</evidence>
<comment type="function">
    <text evidence="5">Methylation of the membrane-bound methyl-accepting chemotaxis proteins (MCP) to form gamma-glutamyl methyl ester residues in MCP.</text>
</comment>
<dbReference type="Gene3D" id="3.40.50.150">
    <property type="entry name" value="Vaccinia Virus protein VP39"/>
    <property type="match status" value="1"/>
</dbReference>
<dbReference type="PROSITE" id="PS50123">
    <property type="entry name" value="CHER"/>
    <property type="match status" value="1"/>
</dbReference>
<dbReference type="RefSeq" id="WP_200788171.1">
    <property type="nucleotide sequence ID" value="NZ_JAEDAO010000001.1"/>
</dbReference>
<keyword evidence="9" id="KW-1185">Reference proteome</keyword>
<dbReference type="Gene3D" id="1.10.155.10">
    <property type="entry name" value="Chemotaxis receptor methyltransferase CheR, N-terminal domain"/>
    <property type="match status" value="1"/>
</dbReference>
<keyword evidence="4 5" id="KW-0949">S-adenosyl-L-methionine</keyword>
<name>A0A934US47_9BURK</name>
<dbReference type="PANTHER" id="PTHR24422">
    <property type="entry name" value="CHEMOTAXIS PROTEIN METHYLTRANSFERASE"/>
    <property type="match status" value="1"/>
</dbReference>
<feature type="binding site" evidence="6">
    <location>
        <position position="85"/>
    </location>
    <ligand>
        <name>S-adenosyl-L-methionine</name>
        <dbReference type="ChEBI" id="CHEBI:59789"/>
    </ligand>
</feature>
<protein>
    <recommendedName>
        <fullName evidence="5">Chemotaxis protein methyltransferase</fullName>
        <ecNumber evidence="5">2.1.1.80</ecNumber>
    </recommendedName>
</protein>
<evidence type="ECO:0000256" key="2">
    <source>
        <dbReference type="ARBA" id="ARBA00022603"/>
    </source>
</evidence>
<dbReference type="Pfam" id="PF03705">
    <property type="entry name" value="CheR_N"/>
    <property type="match status" value="1"/>
</dbReference>
<dbReference type="InterPro" id="IPR026024">
    <property type="entry name" value="Chemotaxis_MeTrfase_CheR"/>
</dbReference>
<dbReference type="InterPro" id="IPR022642">
    <property type="entry name" value="CheR_C"/>
</dbReference>
<evidence type="ECO:0000256" key="4">
    <source>
        <dbReference type="ARBA" id="ARBA00022691"/>
    </source>
</evidence>
<organism evidence="8 9">
    <name type="scientific">Ramlibacter algicola</name>
    <dbReference type="NCBI Taxonomy" id="2795217"/>
    <lineage>
        <taxon>Bacteria</taxon>
        <taxon>Pseudomonadati</taxon>
        <taxon>Pseudomonadota</taxon>
        <taxon>Betaproteobacteria</taxon>
        <taxon>Burkholderiales</taxon>
        <taxon>Comamonadaceae</taxon>
        <taxon>Ramlibacter</taxon>
    </lineage>
</organism>
<dbReference type="AlphaFoldDB" id="A0A934US47"/>
<dbReference type="InterPro" id="IPR029063">
    <property type="entry name" value="SAM-dependent_MTases_sf"/>
</dbReference>
<feature type="domain" description="CheR-type methyltransferase" evidence="7">
    <location>
        <begin position="11"/>
        <end position="273"/>
    </location>
</feature>
<feature type="binding site" evidence="6">
    <location>
        <position position="81"/>
    </location>
    <ligand>
        <name>S-adenosyl-L-methionine</name>
        <dbReference type="ChEBI" id="CHEBI:59789"/>
    </ligand>
</feature>
<evidence type="ECO:0000256" key="3">
    <source>
        <dbReference type="ARBA" id="ARBA00022679"/>
    </source>
</evidence>
<reference evidence="8" key="1">
    <citation type="submission" date="2020-12" db="EMBL/GenBank/DDBJ databases">
        <title>Ramlibacter sp. nov., isolated from a freshwater alga, Cryptomonas.</title>
        <authorList>
            <person name="Kim H.M."/>
            <person name="Jeon C.O."/>
        </authorList>
    </citation>
    <scope>NUCLEOTIDE SEQUENCE</scope>
    <source>
        <strain evidence="8">CrO1</strain>
    </source>
</reference>
<sequence>MAEPGDTADLLGSAEYELARRLIADYAGIKLSEHKRFMVHNRLSRRLRALGMESFAGYLELVQRGGAEREAFVNALTTNLTAFFREPHHFELLAARARAHAARDSRPLRVWCSACSTGEEAWSIAITLREAGCRFELLATDIDTDALATASAGLYSRERTDSLAQERLRAHFLRGVGVNEGWVSVRREVHQGVTFAPLNLLAPTWPSMEPFDVIFCRNVVIYFDREAQQRLLGRFAGLLRAGGLLAVGHAESFPAGHPRFRACGRTAYEYAGA</sequence>
<dbReference type="InterPro" id="IPR022641">
    <property type="entry name" value="CheR_N"/>
</dbReference>
<accession>A0A934US47</accession>
<dbReference type="CDD" id="cd02440">
    <property type="entry name" value="AdoMet_MTases"/>
    <property type="match status" value="1"/>
</dbReference>
<dbReference type="PANTHER" id="PTHR24422:SF19">
    <property type="entry name" value="CHEMOTAXIS PROTEIN METHYLTRANSFERASE"/>
    <property type="match status" value="1"/>
</dbReference>
<dbReference type="SUPFAM" id="SSF53335">
    <property type="entry name" value="S-adenosyl-L-methionine-dependent methyltransferases"/>
    <property type="match status" value="1"/>
</dbReference>
<dbReference type="SMART" id="SM00138">
    <property type="entry name" value="MeTrc"/>
    <property type="match status" value="1"/>
</dbReference>
<dbReference type="EMBL" id="JAEDAO010000001">
    <property type="protein sequence ID" value="MBK0393187.1"/>
    <property type="molecule type" value="Genomic_DNA"/>
</dbReference>
<comment type="catalytic activity">
    <reaction evidence="1 5">
        <text>L-glutamyl-[protein] + S-adenosyl-L-methionine = [protein]-L-glutamate 5-O-methyl ester + S-adenosyl-L-homocysteine</text>
        <dbReference type="Rhea" id="RHEA:24452"/>
        <dbReference type="Rhea" id="RHEA-COMP:10208"/>
        <dbReference type="Rhea" id="RHEA-COMP:10311"/>
        <dbReference type="ChEBI" id="CHEBI:29973"/>
        <dbReference type="ChEBI" id="CHEBI:57856"/>
        <dbReference type="ChEBI" id="CHEBI:59789"/>
        <dbReference type="ChEBI" id="CHEBI:82795"/>
        <dbReference type="EC" id="2.1.1.80"/>
    </reaction>
</comment>
<feature type="binding site" evidence="6">
    <location>
        <begin position="199"/>
        <end position="200"/>
    </location>
    <ligand>
        <name>S-adenosyl-L-methionine</name>
        <dbReference type="ChEBI" id="CHEBI:59789"/>
    </ligand>
</feature>
<feature type="binding site" evidence="6">
    <location>
        <position position="120"/>
    </location>
    <ligand>
        <name>S-adenosyl-L-methionine</name>
        <dbReference type="ChEBI" id="CHEBI:59789"/>
    </ligand>
</feature>
<dbReference type="SUPFAM" id="SSF47757">
    <property type="entry name" value="Chemotaxis receptor methyltransferase CheR, N-terminal domain"/>
    <property type="match status" value="1"/>
</dbReference>
<comment type="caution">
    <text evidence="8">The sequence shown here is derived from an EMBL/GenBank/DDBJ whole genome shotgun (WGS) entry which is preliminary data.</text>
</comment>
<evidence type="ECO:0000259" key="7">
    <source>
        <dbReference type="PROSITE" id="PS50123"/>
    </source>
</evidence>
<dbReference type="InterPro" id="IPR050903">
    <property type="entry name" value="Bact_Chemotaxis_MeTrfase"/>
</dbReference>
<feature type="binding site" evidence="6">
    <location>
        <position position="141"/>
    </location>
    <ligand>
        <name>S-adenosyl-L-methionine</name>
        <dbReference type="ChEBI" id="CHEBI:59789"/>
    </ligand>
</feature>
<dbReference type="InterPro" id="IPR000780">
    <property type="entry name" value="CheR_MeTrfase"/>
</dbReference>
<dbReference type="PIRSF" id="PIRSF000410">
    <property type="entry name" value="CheR"/>
    <property type="match status" value="1"/>
</dbReference>
<dbReference type="InterPro" id="IPR036804">
    <property type="entry name" value="CheR_N_sf"/>
</dbReference>